<dbReference type="RefSeq" id="WP_188961251.1">
    <property type="nucleotide sequence ID" value="NZ_BMOE01000002.1"/>
</dbReference>
<accession>A0A917UMH9</accession>
<name>A0A917UMH9_9DEIO</name>
<organism evidence="7 8">
    <name type="scientific">Deinococcus aquiradiocola</name>
    <dbReference type="NCBI Taxonomy" id="393059"/>
    <lineage>
        <taxon>Bacteria</taxon>
        <taxon>Thermotogati</taxon>
        <taxon>Deinococcota</taxon>
        <taxon>Deinococci</taxon>
        <taxon>Deinococcales</taxon>
        <taxon>Deinococcaceae</taxon>
        <taxon>Deinococcus</taxon>
    </lineage>
</organism>
<feature type="transmembrane region" description="Helical" evidence="5">
    <location>
        <begin position="157"/>
        <end position="176"/>
    </location>
</feature>
<evidence type="ECO:0000259" key="6">
    <source>
        <dbReference type="SMART" id="SM00752"/>
    </source>
</evidence>
<reference evidence="7" key="1">
    <citation type="journal article" date="2014" name="Int. J. Syst. Evol. Microbiol.">
        <title>Complete genome sequence of Corynebacterium casei LMG S-19264T (=DSM 44701T), isolated from a smear-ripened cheese.</title>
        <authorList>
            <consortium name="US DOE Joint Genome Institute (JGI-PGF)"/>
            <person name="Walter F."/>
            <person name="Albersmeier A."/>
            <person name="Kalinowski J."/>
            <person name="Ruckert C."/>
        </authorList>
    </citation>
    <scope>NUCLEOTIDE SEQUENCE</scope>
    <source>
        <strain evidence="7">JCM 14371</strain>
    </source>
</reference>
<feature type="transmembrane region" description="Helical" evidence="5">
    <location>
        <begin position="182"/>
        <end position="203"/>
    </location>
</feature>
<evidence type="ECO:0000256" key="5">
    <source>
        <dbReference type="SAM" id="Phobius"/>
    </source>
</evidence>
<sequence length="307" mass="33694">MNPGPLTALKAITTPTERLNLRGSRILQFFAGFFLLYRTFTELPFAEYFWGAHGAAHGNLMPFFGAAATSVERLFDQPGGIYVILGMHVLAALGLMLGRLGGLCAFVAAGTFMLLNARNPTIGDGGDNLLQILLFYMVFLNTSVRRTTPLRTFFHNLAVYAIVLQVIVVYFTAGTSKLMGDAWIQGSAMYTIAQLQWFSLPLFAALFRNAYVSALACYTTIGYQVGFPFIIFTRFKLPAIALGIGLHLGILFMMGLVTFSSIMIACELILISDAEYARIGQALSTVRGRVNGKLSRLLPLRPARFSK</sequence>
<dbReference type="PANTHER" id="PTHR39535">
    <property type="entry name" value="SPORULATION-DELAYING PROTEIN SDPB"/>
    <property type="match status" value="1"/>
</dbReference>
<dbReference type="InterPro" id="IPR052964">
    <property type="entry name" value="Sporulation_signal_mat"/>
</dbReference>
<feature type="domain" description="HTTM-like" evidence="6">
    <location>
        <begin position="16"/>
        <end position="275"/>
    </location>
</feature>
<feature type="transmembrane region" description="Helical" evidence="5">
    <location>
        <begin position="244"/>
        <end position="271"/>
    </location>
</feature>
<feature type="transmembrane region" description="Helical" evidence="5">
    <location>
        <begin position="81"/>
        <end position="109"/>
    </location>
</feature>
<keyword evidence="8" id="KW-1185">Reference proteome</keyword>
<dbReference type="GO" id="GO:0012505">
    <property type="term" value="C:endomembrane system"/>
    <property type="evidence" value="ECO:0007669"/>
    <property type="project" value="UniProtKB-SubCell"/>
</dbReference>
<evidence type="ECO:0000256" key="2">
    <source>
        <dbReference type="ARBA" id="ARBA00022692"/>
    </source>
</evidence>
<keyword evidence="2 5" id="KW-0812">Transmembrane</keyword>
<evidence type="ECO:0000256" key="3">
    <source>
        <dbReference type="ARBA" id="ARBA00022989"/>
    </source>
</evidence>
<comment type="caution">
    <text evidence="7">The sequence shown here is derived from an EMBL/GenBank/DDBJ whole genome shotgun (WGS) entry which is preliminary data.</text>
</comment>
<dbReference type="SMART" id="SM00752">
    <property type="entry name" value="HTTM"/>
    <property type="match status" value="1"/>
</dbReference>
<evidence type="ECO:0000256" key="4">
    <source>
        <dbReference type="ARBA" id="ARBA00023136"/>
    </source>
</evidence>
<dbReference type="AlphaFoldDB" id="A0A917UMH9"/>
<dbReference type="Proteomes" id="UP000635726">
    <property type="component" value="Unassembled WGS sequence"/>
</dbReference>
<comment type="subcellular location">
    <subcellularLocation>
        <location evidence="1">Endomembrane system</location>
        <topology evidence="1">Multi-pass membrane protein</topology>
    </subcellularLocation>
</comment>
<evidence type="ECO:0000313" key="7">
    <source>
        <dbReference type="EMBL" id="GGJ68390.1"/>
    </source>
</evidence>
<gene>
    <name evidence="7" type="ORF">GCM10008939_11010</name>
</gene>
<dbReference type="EMBL" id="BMOE01000002">
    <property type="protein sequence ID" value="GGJ68390.1"/>
    <property type="molecule type" value="Genomic_DNA"/>
</dbReference>
<protein>
    <recommendedName>
        <fullName evidence="6">HTTM-like domain-containing protein</fullName>
    </recommendedName>
</protein>
<reference evidence="7" key="2">
    <citation type="submission" date="2020-09" db="EMBL/GenBank/DDBJ databases">
        <authorList>
            <person name="Sun Q."/>
            <person name="Ohkuma M."/>
        </authorList>
    </citation>
    <scope>NUCLEOTIDE SEQUENCE</scope>
    <source>
        <strain evidence="7">JCM 14371</strain>
    </source>
</reference>
<keyword evidence="4 5" id="KW-0472">Membrane</keyword>
<keyword evidence="3 5" id="KW-1133">Transmembrane helix</keyword>
<dbReference type="InterPro" id="IPR011020">
    <property type="entry name" value="HTTM-like"/>
</dbReference>
<evidence type="ECO:0000313" key="8">
    <source>
        <dbReference type="Proteomes" id="UP000635726"/>
    </source>
</evidence>
<proteinExistence type="predicted"/>
<feature type="transmembrane region" description="Helical" evidence="5">
    <location>
        <begin position="210"/>
        <end position="232"/>
    </location>
</feature>
<evidence type="ECO:0000256" key="1">
    <source>
        <dbReference type="ARBA" id="ARBA00004127"/>
    </source>
</evidence>
<dbReference type="PANTHER" id="PTHR39535:SF2">
    <property type="entry name" value="HTTM DOMAIN-CONTAINING PROTEIN"/>
    <property type="match status" value="1"/>
</dbReference>